<name>A0A8S1MTD9_PARPR</name>
<keyword evidence="2" id="KW-1185">Reference proteome</keyword>
<reference evidence="1" key="1">
    <citation type="submission" date="2021-01" db="EMBL/GenBank/DDBJ databases">
        <authorList>
            <consortium name="Genoscope - CEA"/>
            <person name="William W."/>
        </authorList>
    </citation>
    <scope>NUCLEOTIDE SEQUENCE</scope>
</reference>
<organism evidence="1 2">
    <name type="scientific">Paramecium primaurelia</name>
    <dbReference type="NCBI Taxonomy" id="5886"/>
    <lineage>
        <taxon>Eukaryota</taxon>
        <taxon>Sar</taxon>
        <taxon>Alveolata</taxon>
        <taxon>Ciliophora</taxon>
        <taxon>Intramacronucleata</taxon>
        <taxon>Oligohymenophorea</taxon>
        <taxon>Peniculida</taxon>
        <taxon>Parameciidae</taxon>
        <taxon>Paramecium</taxon>
    </lineage>
</organism>
<dbReference type="OMA" id="RCEMKKY"/>
<evidence type="ECO:0000313" key="2">
    <source>
        <dbReference type="Proteomes" id="UP000688137"/>
    </source>
</evidence>
<evidence type="ECO:0000313" key="1">
    <source>
        <dbReference type="EMBL" id="CAD8082642.1"/>
    </source>
</evidence>
<proteinExistence type="predicted"/>
<sequence>MDIGKRKKSFKFHVKSASTSNMFASPQSTNTPVTGRSVAQFVSIPFLSFKQCEMKKYILNEEKEYLKRKQIIESGYLTQRGMSKFLKPNRLKWQKNDLKIHDTILKTKLNIADIILNAKGGQSRREFLIEKIQNQIESPQQIISQRTIKSEHTVQIFMDRLKFQSMPQKLKGESQSPSRSIQSQKFIFNSSTTYQTE</sequence>
<dbReference type="EMBL" id="CAJJDM010000071">
    <property type="protein sequence ID" value="CAD8082642.1"/>
    <property type="molecule type" value="Genomic_DNA"/>
</dbReference>
<dbReference type="AlphaFoldDB" id="A0A8S1MTD9"/>
<comment type="caution">
    <text evidence="1">The sequence shown here is derived from an EMBL/GenBank/DDBJ whole genome shotgun (WGS) entry which is preliminary data.</text>
</comment>
<accession>A0A8S1MTD9</accession>
<gene>
    <name evidence="1" type="ORF">PPRIM_AZ9-3.1.T0680059</name>
</gene>
<dbReference type="Proteomes" id="UP000688137">
    <property type="component" value="Unassembled WGS sequence"/>
</dbReference>
<protein>
    <submittedName>
        <fullName evidence="1">Uncharacterized protein</fullName>
    </submittedName>
</protein>